<evidence type="ECO:0000256" key="1">
    <source>
        <dbReference type="SAM" id="MobiDB-lite"/>
    </source>
</evidence>
<evidence type="ECO:0000313" key="3">
    <source>
        <dbReference type="Proteomes" id="UP000321393"/>
    </source>
</evidence>
<gene>
    <name evidence="2" type="ORF">E6C27_scaffold102G00960</name>
</gene>
<dbReference type="AlphaFoldDB" id="A0A5A7UDZ8"/>
<reference evidence="2 3" key="1">
    <citation type="submission" date="2019-08" db="EMBL/GenBank/DDBJ databases">
        <title>Draft genome sequences of two oriental melons (Cucumis melo L. var makuwa).</title>
        <authorList>
            <person name="Kwon S.-Y."/>
        </authorList>
    </citation>
    <scope>NUCLEOTIDE SEQUENCE [LARGE SCALE GENOMIC DNA]</scope>
    <source>
        <strain evidence="3">cv. SW 3</strain>
        <tissue evidence="2">Leaf</tissue>
    </source>
</reference>
<sequence>MSQSPRAQILSQFMMITETWTRDSFSLPISGIYNQPASCNAARNFTFADDKHAKPLKFSSAPEGCTYQSSAPEGCTYQSSAPEGCTYQSSAPEGRTYQSSAPEGRNISLVLPKDAHISLVLPKDAHISLVLLKDAHIRKAHYPIAWTRGPVVGKPLPDTRSSVDSPKERKLSPTRPTAKSENLSVNSVLPSREKSRVIS</sequence>
<organism evidence="2 3">
    <name type="scientific">Cucumis melo var. makuwa</name>
    <name type="common">Oriental melon</name>
    <dbReference type="NCBI Taxonomy" id="1194695"/>
    <lineage>
        <taxon>Eukaryota</taxon>
        <taxon>Viridiplantae</taxon>
        <taxon>Streptophyta</taxon>
        <taxon>Embryophyta</taxon>
        <taxon>Tracheophyta</taxon>
        <taxon>Spermatophyta</taxon>
        <taxon>Magnoliopsida</taxon>
        <taxon>eudicotyledons</taxon>
        <taxon>Gunneridae</taxon>
        <taxon>Pentapetalae</taxon>
        <taxon>rosids</taxon>
        <taxon>fabids</taxon>
        <taxon>Cucurbitales</taxon>
        <taxon>Cucurbitaceae</taxon>
        <taxon>Benincaseae</taxon>
        <taxon>Cucumis</taxon>
    </lineage>
</organism>
<comment type="caution">
    <text evidence="2">The sequence shown here is derived from an EMBL/GenBank/DDBJ whole genome shotgun (WGS) entry which is preliminary data.</text>
</comment>
<name>A0A5A7UDZ8_CUCMM</name>
<dbReference type="Proteomes" id="UP000321393">
    <property type="component" value="Unassembled WGS sequence"/>
</dbReference>
<dbReference type="EMBL" id="SSTE01009593">
    <property type="protein sequence ID" value="KAA0053288.1"/>
    <property type="molecule type" value="Genomic_DNA"/>
</dbReference>
<feature type="region of interest" description="Disordered" evidence="1">
    <location>
        <begin position="148"/>
        <end position="199"/>
    </location>
</feature>
<feature type="compositionally biased region" description="Polar residues" evidence="1">
    <location>
        <begin position="174"/>
        <end position="189"/>
    </location>
</feature>
<evidence type="ECO:0000313" key="2">
    <source>
        <dbReference type="EMBL" id="KAA0053288.1"/>
    </source>
</evidence>
<accession>A0A5A7UDZ8</accession>
<protein>
    <submittedName>
        <fullName evidence="2">NBS-LRR type resistance protein</fullName>
    </submittedName>
</protein>
<proteinExistence type="predicted"/>